<keyword evidence="2" id="KW-1133">Transmembrane helix</keyword>
<dbReference type="InterPro" id="IPR055431">
    <property type="entry name" value="RsgI_M"/>
</dbReference>
<gene>
    <name evidence="4" type="ORF">IAA07_08475</name>
</gene>
<proteinExistence type="predicted"/>
<evidence type="ECO:0000256" key="1">
    <source>
        <dbReference type="SAM" id="MobiDB-lite"/>
    </source>
</evidence>
<evidence type="ECO:0000313" key="4">
    <source>
        <dbReference type="EMBL" id="HJA71592.1"/>
    </source>
</evidence>
<feature type="compositionally biased region" description="Acidic residues" evidence="1">
    <location>
        <begin position="444"/>
        <end position="456"/>
    </location>
</feature>
<feature type="compositionally biased region" description="Acidic residues" evidence="1">
    <location>
        <begin position="517"/>
        <end position="533"/>
    </location>
</feature>
<dbReference type="Proteomes" id="UP000823900">
    <property type="component" value="Unassembled WGS sequence"/>
</dbReference>
<accession>A0A9D2HIQ0</accession>
<sequence>MKRSTIEYHLKSAVDGLVPDVLDRIDLKTPQDPAPLWQDENERGKVVSFGKRFRAWGAAAAACLCIVLAGNGGYNLYLNQVTDSVIGIDVNPSVELSINRKNQVLEVTPLNEDARIIMEEMDLEGVDLNVAVNAVIGAFVTHGYLDDLDNAILVTVTNDSVSKANVLRQEVVEDIEESLKENEVQAVVYDQQVVENDEVKELSEEYGISYGKAYFLQELINQNSSLSMDDMEELAGLTMEEIAARITESSYALGERTEIQETPAPETSETPETSSEEESSSEESSPEETTTEAQTTTEAPATEPETAVEEEAENRLKIDFVDYNNGILSVYFTTSVKWKDETVSIRGENDESYAAMIEETYSDSCEIRVSGLEGGKTYRFSIGGVRQRQDGKPMSVSGTFEVPVISEEATEEETETAAETTEPETETEASAEETEESSSAADTSQEETEPATEPETETSAPEESSSQEPESTQEESTAAETENTEPETETSAPDIPESTKDQAEEQDGAGYSAHIEEAEETAQDAAPEETQEQ</sequence>
<feature type="compositionally biased region" description="Acidic residues" evidence="1">
    <location>
        <begin position="408"/>
        <end position="436"/>
    </location>
</feature>
<organism evidence="4 5">
    <name type="scientific">Candidatus Lachnoclostridium stercoravium</name>
    <dbReference type="NCBI Taxonomy" id="2838633"/>
    <lineage>
        <taxon>Bacteria</taxon>
        <taxon>Bacillati</taxon>
        <taxon>Bacillota</taxon>
        <taxon>Clostridia</taxon>
        <taxon>Lachnospirales</taxon>
        <taxon>Lachnospiraceae</taxon>
    </lineage>
</organism>
<keyword evidence="2" id="KW-0812">Transmembrane</keyword>
<evidence type="ECO:0000256" key="2">
    <source>
        <dbReference type="SAM" id="Phobius"/>
    </source>
</evidence>
<keyword evidence="2" id="KW-0472">Membrane</keyword>
<reference evidence="4" key="2">
    <citation type="submission" date="2021-04" db="EMBL/GenBank/DDBJ databases">
        <authorList>
            <person name="Gilroy R."/>
        </authorList>
    </citation>
    <scope>NUCLEOTIDE SEQUENCE</scope>
    <source>
        <strain evidence="4">CHK178-16964</strain>
    </source>
</reference>
<feature type="region of interest" description="Disordered" evidence="1">
    <location>
        <begin position="387"/>
        <end position="533"/>
    </location>
</feature>
<protein>
    <recommendedName>
        <fullName evidence="3">Anti-sigma factor RsgI-like middle domain-containing protein</fullName>
    </recommendedName>
</protein>
<feature type="region of interest" description="Disordered" evidence="1">
    <location>
        <begin position="248"/>
        <end position="311"/>
    </location>
</feature>
<feature type="domain" description="Anti-sigma factor RsgI-like middle" evidence="3">
    <location>
        <begin position="84"/>
        <end position="217"/>
    </location>
</feature>
<comment type="caution">
    <text evidence="4">The sequence shown here is derived from an EMBL/GenBank/DDBJ whole genome shotgun (WGS) entry which is preliminary data.</text>
</comment>
<evidence type="ECO:0000259" key="3">
    <source>
        <dbReference type="Pfam" id="PF23750"/>
    </source>
</evidence>
<evidence type="ECO:0000313" key="5">
    <source>
        <dbReference type="Proteomes" id="UP000823900"/>
    </source>
</evidence>
<feature type="compositionally biased region" description="Low complexity" evidence="1">
    <location>
        <begin position="261"/>
        <end position="273"/>
    </location>
</feature>
<dbReference type="EMBL" id="DWZA01000073">
    <property type="protein sequence ID" value="HJA71592.1"/>
    <property type="molecule type" value="Genomic_DNA"/>
</dbReference>
<feature type="compositionally biased region" description="Low complexity" evidence="1">
    <location>
        <begin position="291"/>
        <end position="305"/>
    </location>
</feature>
<feature type="compositionally biased region" description="Low complexity" evidence="1">
    <location>
        <begin position="457"/>
        <end position="481"/>
    </location>
</feature>
<reference evidence="4" key="1">
    <citation type="journal article" date="2021" name="PeerJ">
        <title>Extensive microbial diversity within the chicken gut microbiome revealed by metagenomics and culture.</title>
        <authorList>
            <person name="Gilroy R."/>
            <person name="Ravi A."/>
            <person name="Getino M."/>
            <person name="Pursley I."/>
            <person name="Horton D.L."/>
            <person name="Alikhan N.F."/>
            <person name="Baker D."/>
            <person name="Gharbi K."/>
            <person name="Hall N."/>
            <person name="Watson M."/>
            <person name="Adriaenssens E.M."/>
            <person name="Foster-Nyarko E."/>
            <person name="Jarju S."/>
            <person name="Secka A."/>
            <person name="Antonio M."/>
            <person name="Oren A."/>
            <person name="Chaudhuri R.R."/>
            <person name="La Ragione R."/>
            <person name="Hildebrand F."/>
            <person name="Pallen M.J."/>
        </authorList>
    </citation>
    <scope>NUCLEOTIDE SEQUENCE</scope>
    <source>
        <strain evidence="4">CHK178-16964</strain>
    </source>
</reference>
<name>A0A9D2HIQ0_9FIRM</name>
<feature type="compositionally biased region" description="Acidic residues" evidence="1">
    <location>
        <begin position="274"/>
        <end position="290"/>
    </location>
</feature>
<dbReference type="Pfam" id="PF23750">
    <property type="entry name" value="RsgI_M"/>
    <property type="match status" value="1"/>
</dbReference>
<feature type="transmembrane region" description="Helical" evidence="2">
    <location>
        <begin position="53"/>
        <end position="74"/>
    </location>
</feature>
<dbReference type="AlphaFoldDB" id="A0A9D2HIQ0"/>